<keyword evidence="6" id="KW-0548">Nucleotidyltransferase</keyword>
<dbReference type="GO" id="GO:0006351">
    <property type="term" value="P:DNA-templated transcription"/>
    <property type="evidence" value="ECO:0007669"/>
    <property type="project" value="InterPro"/>
</dbReference>
<reference evidence="13" key="1">
    <citation type="journal article" date="2024" name="NPJ Biofilms Microbiomes">
        <title>Decoding the RNA viromes in shrew lungs along the eastern coast of China.</title>
        <authorList>
            <person name="Zhang J.T."/>
            <person name="Hu Z.Y."/>
            <person name="Tang F."/>
            <person name="Liu Y.T."/>
            <person name="Tan W.L."/>
            <person name="Ma X.F."/>
            <person name="Zhang Y.F."/>
            <person name="Si G.Q."/>
            <person name="Zhang L."/>
            <person name="Zhang M.Q."/>
            <person name="Peng C."/>
            <person name="Fu B.K."/>
            <person name="Fang L.Q."/>
            <person name="Zhang X.A."/>
            <person name="Liu W."/>
        </authorList>
    </citation>
    <scope>NUCLEOTIDE SEQUENCE</scope>
    <source>
        <strain evidence="13">Ribo_6</strain>
    </source>
</reference>
<dbReference type="GO" id="GO:0003723">
    <property type="term" value="F:RNA binding"/>
    <property type="evidence" value="ECO:0007669"/>
    <property type="project" value="InterPro"/>
</dbReference>
<dbReference type="GO" id="GO:0006508">
    <property type="term" value="P:proteolysis"/>
    <property type="evidence" value="ECO:0007669"/>
    <property type="project" value="UniProtKB-KW"/>
</dbReference>
<keyword evidence="4" id="KW-0645">Protease</keyword>
<evidence type="ECO:0000256" key="6">
    <source>
        <dbReference type="ARBA" id="ARBA00022695"/>
    </source>
</evidence>
<keyword evidence="3" id="KW-0597">Phosphoprotein</keyword>
<dbReference type="CDD" id="cd23169">
    <property type="entry name" value="ps-ssRNAv-Picornavirales"/>
    <property type="match status" value="1"/>
</dbReference>
<evidence type="ECO:0000256" key="3">
    <source>
        <dbReference type="ARBA" id="ARBA00022553"/>
    </source>
</evidence>
<evidence type="ECO:0000256" key="9">
    <source>
        <dbReference type="ARBA" id="ARBA00022807"/>
    </source>
</evidence>
<evidence type="ECO:0000259" key="11">
    <source>
        <dbReference type="PROSITE" id="PS50507"/>
    </source>
</evidence>
<dbReference type="InterPro" id="IPR000199">
    <property type="entry name" value="Peptidase_C3A/C3B_picornavir"/>
</dbReference>
<dbReference type="SUPFAM" id="SSF50494">
    <property type="entry name" value="Trypsin-like serine proteases"/>
    <property type="match status" value="2"/>
</dbReference>
<evidence type="ECO:0000256" key="7">
    <source>
        <dbReference type="ARBA" id="ARBA00022741"/>
    </source>
</evidence>
<dbReference type="GO" id="GO:0003968">
    <property type="term" value="F:RNA-directed RNA polymerase activity"/>
    <property type="evidence" value="ECO:0007669"/>
    <property type="project" value="InterPro"/>
</dbReference>
<evidence type="ECO:0000256" key="10">
    <source>
        <dbReference type="ARBA" id="ARBA00022953"/>
    </source>
</evidence>
<dbReference type="InterPro" id="IPR043128">
    <property type="entry name" value="Rev_trsase/Diguanyl_cyclase"/>
</dbReference>
<dbReference type="SUPFAM" id="SSF56672">
    <property type="entry name" value="DNA/RNA polymerases"/>
    <property type="match status" value="1"/>
</dbReference>
<keyword evidence="7" id="KW-0547">Nucleotide-binding</keyword>
<dbReference type="Gene3D" id="2.40.10.10">
    <property type="entry name" value="Trypsin-like serine proteases"/>
    <property type="match status" value="1"/>
</dbReference>
<keyword evidence="2" id="KW-0191">Covalent protein-RNA linkage</keyword>
<evidence type="ECO:0000256" key="2">
    <source>
        <dbReference type="ARBA" id="ARBA00022520"/>
    </source>
</evidence>
<dbReference type="InterPro" id="IPR043502">
    <property type="entry name" value="DNA/RNA_pol_sf"/>
</dbReference>
<evidence type="ECO:0000256" key="4">
    <source>
        <dbReference type="ARBA" id="ARBA00022670"/>
    </source>
</evidence>
<feature type="domain" description="Peptidase C3" evidence="12">
    <location>
        <begin position="1"/>
        <end position="162"/>
    </location>
</feature>
<dbReference type="Pfam" id="PF00680">
    <property type="entry name" value="RdRP_1"/>
    <property type="match status" value="1"/>
</dbReference>
<protein>
    <recommendedName>
        <fullName evidence="14">RNA-directed RNA polymerase</fullName>
    </recommendedName>
</protein>
<dbReference type="InterPro" id="IPR001205">
    <property type="entry name" value="RNA-dir_pol_C"/>
</dbReference>
<dbReference type="GO" id="GO:0033644">
    <property type="term" value="C:host cell membrane"/>
    <property type="evidence" value="ECO:0007669"/>
    <property type="project" value="UniProtKB-SubCell"/>
</dbReference>
<comment type="subcellular location">
    <subcellularLocation>
        <location evidence="1">Host cytoplasm</location>
    </subcellularLocation>
</comment>
<keyword evidence="8" id="KW-0378">Hydrolase</keyword>
<dbReference type="InterPro" id="IPR009003">
    <property type="entry name" value="Peptidase_S1_PA"/>
</dbReference>
<evidence type="ECO:0000313" key="13">
    <source>
        <dbReference type="EMBL" id="WZI33312.1"/>
    </source>
</evidence>
<keyword evidence="10" id="KW-0693">Viral RNA replication</keyword>
<name>A0AB38ZJZ4_9VIRU</name>
<sequence>MPSHFYDAVDGQFEVFYSQAWIIVPKNEMKVRRIPNKDLILFSMPVQFHEHKGVAKHLVSEKQLNTVLNSEALLVRQMTKDQVTLETVQAKAFKELHYELDGEVPKPYYVMGLWQYRSAASPGACGSVLMTTDDRVEGQILGFHCAGDGTYGYAQILTREMVDGFMTTQLGTPAPECTQHFSRIVPPGHFGRVGSLPKGQGIRQSDKTEIIPTKIHGMISTAVTEPAVLSRRDVRYVGNEDIMTKGIGKYGKPALPFDPRHIKMIEESINAEIETWRIPRTPEILTMEQTLQGLEMIDGMDRLPMNTSPGWPYTKTRPTTELGKAYLFDAEQKRITDKDLERNWDARLALAKRGERVQSVWTCCLKDERRPLAKIASGSTRLFVIPPVDFSLLMRMYTLDFSVAIKMNRHESFTKVGIDTQSFEWTQLYNYLASCSEFVVAGDFARFDGTLPPELTHQFFEHCNFYYSTHGACTEEDRTVRRVLADESVHTVLLAKEEIFVTHVGNKSGNPNTVNINSFANYYYMALSYLGLAERYCPEQATMDKFRKNVKLAIYGDDNVLAIKKEILEWYNQLTIADFLDDFGIEYTNETKTGLTKYKKLDDASFLKCRFANHESIAKVKVPHMTEATILELLNWTRKAPDQDELLESNCNDALRFAYFYGAKYFNELRAKIVRSLKSVNLTLDIMTYSDFHYWFLFVCGMLPCAKFKPEMNVLEAVAARGNSSFARFLTRAFVGVPCGIFTSLGWFVRSSEKERTDKRFAIAIPSGEGKSWLCKRYPNIFVDHDEILLPAAKQALKKHGMSWSRLWEILEIDTPVEDQRILLVHHPANTRRQMLGSYVLPQPCHIRANAYQRMRLGQDVKVMERDERNSELLTLAKRTAPHLFGGDE</sequence>
<dbReference type="EMBL" id="PP272598">
    <property type="protein sequence ID" value="WZI33312.1"/>
    <property type="molecule type" value="Viral_cRNA"/>
</dbReference>
<feature type="domain" description="RdRp catalytic" evidence="11">
    <location>
        <begin position="437"/>
        <end position="571"/>
    </location>
</feature>
<keyword evidence="5" id="KW-0808">Transferase</keyword>
<evidence type="ECO:0000256" key="8">
    <source>
        <dbReference type="ARBA" id="ARBA00022801"/>
    </source>
</evidence>
<evidence type="ECO:0000259" key="12">
    <source>
        <dbReference type="PROSITE" id="PS51874"/>
    </source>
</evidence>
<evidence type="ECO:0008006" key="14">
    <source>
        <dbReference type="Google" id="ProtNLM"/>
    </source>
</evidence>
<dbReference type="InterPro" id="IPR007094">
    <property type="entry name" value="RNA-dir_pol_PSvirus"/>
</dbReference>
<dbReference type="Pfam" id="PF00548">
    <property type="entry name" value="Peptidase_C3"/>
    <property type="match status" value="1"/>
</dbReference>
<dbReference type="InterPro" id="IPR043504">
    <property type="entry name" value="Peptidase_S1_PA_chymotrypsin"/>
</dbReference>
<reference evidence="13" key="2">
    <citation type="submission" date="2024-01" db="EMBL/GenBank/DDBJ databases">
        <authorList>
            <person name="Zhang X.-A."/>
            <person name="Zhang J.-T."/>
            <person name="Hu Z.-Y."/>
            <person name="Liu W."/>
        </authorList>
    </citation>
    <scope>NUCLEOTIDE SEQUENCE</scope>
    <source>
        <strain evidence="13">Ribo_6</strain>
    </source>
</reference>
<dbReference type="PROSITE" id="PS51874">
    <property type="entry name" value="PCV_3C_PRO"/>
    <property type="match status" value="1"/>
</dbReference>
<dbReference type="Gene3D" id="3.30.70.270">
    <property type="match status" value="1"/>
</dbReference>
<proteinExistence type="predicted"/>
<dbReference type="GO" id="GO:0004386">
    <property type="term" value="F:helicase activity"/>
    <property type="evidence" value="ECO:0007669"/>
    <property type="project" value="UniProtKB-KW"/>
</dbReference>
<dbReference type="InterPro" id="IPR044067">
    <property type="entry name" value="PCV_3C_PRO"/>
</dbReference>
<dbReference type="GO" id="GO:0039694">
    <property type="term" value="P:viral RNA genome replication"/>
    <property type="evidence" value="ECO:0007669"/>
    <property type="project" value="InterPro"/>
</dbReference>
<dbReference type="Gene3D" id="1.20.960.20">
    <property type="match status" value="1"/>
</dbReference>
<dbReference type="GO" id="GO:0000166">
    <property type="term" value="F:nucleotide binding"/>
    <property type="evidence" value="ECO:0007669"/>
    <property type="project" value="UniProtKB-KW"/>
</dbReference>
<dbReference type="PROSITE" id="PS50507">
    <property type="entry name" value="RDRP_SSRNA_POS"/>
    <property type="match status" value="1"/>
</dbReference>
<dbReference type="GO" id="GO:0004197">
    <property type="term" value="F:cysteine-type endopeptidase activity"/>
    <property type="evidence" value="ECO:0007669"/>
    <property type="project" value="InterPro"/>
</dbReference>
<evidence type="ECO:0000256" key="5">
    <source>
        <dbReference type="ARBA" id="ARBA00022679"/>
    </source>
</evidence>
<keyword evidence="9" id="KW-0788">Thiol protease</keyword>
<accession>A0AB38ZJZ4</accession>
<organism evidence="13">
    <name type="scientific">Crocidura lasiura ribovirus 12</name>
    <dbReference type="NCBI Taxonomy" id="3139490"/>
    <lineage>
        <taxon>Viruses</taxon>
        <taxon>Riboviria</taxon>
    </lineage>
</organism>
<evidence type="ECO:0000256" key="1">
    <source>
        <dbReference type="ARBA" id="ARBA00004192"/>
    </source>
</evidence>